<name>A0A0C3APA1_SERVB</name>
<dbReference type="AlphaFoldDB" id="A0A0C3APA1"/>
<feature type="non-terminal residue" evidence="2">
    <location>
        <position position="1"/>
    </location>
</feature>
<evidence type="ECO:0000313" key="2">
    <source>
        <dbReference type="EMBL" id="KIM21076.1"/>
    </source>
</evidence>
<protein>
    <recommendedName>
        <fullName evidence="1">Protein kinase domain-containing protein</fullName>
    </recommendedName>
</protein>
<dbReference type="GO" id="GO:0005524">
    <property type="term" value="F:ATP binding"/>
    <property type="evidence" value="ECO:0007669"/>
    <property type="project" value="InterPro"/>
</dbReference>
<proteinExistence type="predicted"/>
<evidence type="ECO:0000313" key="3">
    <source>
        <dbReference type="Proteomes" id="UP000054097"/>
    </source>
</evidence>
<dbReference type="SUPFAM" id="SSF56112">
    <property type="entry name" value="Protein kinase-like (PK-like)"/>
    <property type="match status" value="1"/>
</dbReference>
<dbReference type="EMBL" id="KN824394">
    <property type="protein sequence ID" value="KIM21076.1"/>
    <property type="molecule type" value="Genomic_DNA"/>
</dbReference>
<dbReference type="Gene3D" id="1.10.510.10">
    <property type="entry name" value="Transferase(Phosphotransferase) domain 1"/>
    <property type="match status" value="1"/>
</dbReference>
<sequence length="104" mass="11357">VLDGVGYLHEHDPPIVHGDLKPGNVLIDDRERPTICDFGLAQIFLEEGATGMTTTSEHTGTARYLAPELVSSDHTVPPTKESDMYAVGCLGLEVRNSLFSTRLY</sequence>
<dbReference type="PANTHER" id="PTHR47975">
    <property type="entry name" value="S-LOCUS LECTIN KINASE FAMILY PROTEIN"/>
    <property type="match status" value="1"/>
</dbReference>
<organism evidence="2 3">
    <name type="scientific">Serendipita vermifera MAFF 305830</name>
    <dbReference type="NCBI Taxonomy" id="933852"/>
    <lineage>
        <taxon>Eukaryota</taxon>
        <taxon>Fungi</taxon>
        <taxon>Dikarya</taxon>
        <taxon>Basidiomycota</taxon>
        <taxon>Agaricomycotina</taxon>
        <taxon>Agaricomycetes</taxon>
        <taxon>Sebacinales</taxon>
        <taxon>Serendipitaceae</taxon>
        <taxon>Serendipita</taxon>
    </lineage>
</organism>
<evidence type="ECO:0000259" key="1">
    <source>
        <dbReference type="PROSITE" id="PS50011"/>
    </source>
</evidence>
<dbReference type="InterPro" id="IPR000719">
    <property type="entry name" value="Prot_kinase_dom"/>
</dbReference>
<feature type="domain" description="Protein kinase" evidence="1">
    <location>
        <begin position="1"/>
        <end position="104"/>
    </location>
</feature>
<dbReference type="Pfam" id="PF00069">
    <property type="entry name" value="Pkinase"/>
    <property type="match status" value="1"/>
</dbReference>
<dbReference type="GO" id="GO:0004672">
    <property type="term" value="F:protein kinase activity"/>
    <property type="evidence" value="ECO:0007669"/>
    <property type="project" value="InterPro"/>
</dbReference>
<gene>
    <name evidence="2" type="ORF">M408DRAFT_81026</name>
</gene>
<reference evidence="3" key="2">
    <citation type="submission" date="2015-01" db="EMBL/GenBank/DDBJ databases">
        <title>Evolutionary Origins and Diversification of the Mycorrhizal Mutualists.</title>
        <authorList>
            <consortium name="DOE Joint Genome Institute"/>
            <consortium name="Mycorrhizal Genomics Consortium"/>
            <person name="Kohler A."/>
            <person name="Kuo A."/>
            <person name="Nagy L.G."/>
            <person name="Floudas D."/>
            <person name="Copeland A."/>
            <person name="Barry K.W."/>
            <person name="Cichocki N."/>
            <person name="Veneault-Fourrey C."/>
            <person name="LaButti K."/>
            <person name="Lindquist E.A."/>
            <person name="Lipzen A."/>
            <person name="Lundell T."/>
            <person name="Morin E."/>
            <person name="Murat C."/>
            <person name="Riley R."/>
            <person name="Ohm R."/>
            <person name="Sun H."/>
            <person name="Tunlid A."/>
            <person name="Henrissat B."/>
            <person name="Grigoriev I.V."/>
            <person name="Hibbett D.S."/>
            <person name="Martin F."/>
        </authorList>
    </citation>
    <scope>NUCLEOTIDE SEQUENCE [LARGE SCALE GENOMIC DNA]</scope>
    <source>
        <strain evidence="3">MAFF 305830</strain>
    </source>
</reference>
<dbReference type="InterPro" id="IPR008271">
    <property type="entry name" value="Ser/Thr_kinase_AS"/>
</dbReference>
<dbReference type="PROSITE" id="PS50011">
    <property type="entry name" value="PROTEIN_KINASE_DOM"/>
    <property type="match status" value="1"/>
</dbReference>
<keyword evidence="3" id="KW-1185">Reference proteome</keyword>
<dbReference type="Proteomes" id="UP000054097">
    <property type="component" value="Unassembled WGS sequence"/>
</dbReference>
<accession>A0A0C3APA1</accession>
<reference evidence="2 3" key="1">
    <citation type="submission" date="2014-04" db="EMBL/GenBank/DDBJ databases">
        <authorList>
            <consortium name="DOE Joint Genome Institute"/>
            <person name="Kuo A."/>
            <person name="Zuccaro A."/>
            <person name="Kohler A."/>
            <person name="Nagy L.G."/>
            <person name="Floudas D."/>
            <person name="Copeland A."/>
            <person name="Barry K.W."/>
            <person name="Cichocki N."/>
            <person name="Veneault-Fourrey C."/>
            <person name="LaButti K."/>
            <person name="Lindquist E.A."/>
            <person name="Lipzen A."/>
            <person name="Lundell T."/>
            <person name="Morin E."/>
            <person name="Murat C."/>
            <person name="Sun H."/>
            <person name="Tunlid A."/>
            <person name="Henrissat B."/>
            <person name="Grigoriev I.V."/>
            <person name="Hibbett D.S."/>
            <person name="Martin F."/>
            <person name="Nordberg H.P."/>
            <person name="Cantor M.N."/>
            <person name="Hua S.X."/>
        </authorList>
    </citation>
    <scope>NUCLEOTIDE SEQUENCE [LARGE SCALE GENOMIC DNA]</scope>
    <source>
        <strain evidence="2 3">MAFF 305830</strain>
    </source>
</reference>
<dbReference type="PROSITE" id="PS00108">
    <property type="entry name" value="PROTEIN_KINASE_ST"/>
    <property type="match status" value="1"/>
</dbReference>
<dbReference type="HOGENOM" id="CLU_000288_7_30_1"/>
<dbReference type="OrthoDB" id="346907at2759"/>
<dbReference type="InterPro" id="IPR011009">
    <property type="entry name" value="Kinase-like_dom_sf"/>
</dbReference>
<dbReference type="PANTHER" id="PTHR47975:SF70">
    <property type="entry name" value="PROTEIN KINASE DOMAIN-CONTAINING PROTEIN"/>
    <property type="match status" value="1"/>
</dbReference>